<dbReference type="PANTHER" id="PTHR48070">
    <property type="entry name" value="ESTERASE OVCA2"/>
    <property type="match status" value="1"/>
</dbReference>
<comment type="caution">
    <text evidence="3">The sequence shown here is derived from an EMBL/GenBank/DDBJ whole genome shotgun (WGS) entry which is preliminary data.</text>
</comment>
<evidence type="ECO:0000313" key="4">
    <source>
        <dbReference type="Proteomes" id="UP000431533"/>
    </source>
</evidence>
<dbReference type="OrthoDB" id="2094269at2759"/>
<feature type="domain" description="Serine hydrolase" evidence="2">
    <location>
        <begin position="2"/>
        <end position="224"/>
    </location>
</feature>
<dbReference type="EMBL" id="QGMH01000149">
    <property type="protein sequence ID" value="TVY24033.1"/>
    <property type="molecule type" value="Genomic_DNA"/>
</dbReference>
<dbReference type="InterPro" id="IPR005645">
    <property type="entry name" value="FSH-like_dom"/>
</dbReference>
<dbReference type="RefSeq" id="XP_031002821.1">
    <property type="nucleotide sequence ID" value="XM_031153361.1"/>
</dbReference>
<evidence type="ECO:0000256" key="1">
    <source>
        <dbReference type="ARBA" id="ARBA00022801"/>
    </source>
</evidence>
<protein>
    <submittedName>
        <fullName evidence="3">Putative hydrolase</fullName>
    </submittedName>
</protein>
<dbReference type="SUPFAM" id="SSF53474">
    <property type="entry name" value="alpha/beta-Hydrolases"/>
    <property type="match status" value="1"/>
</dbReference>
<evidence type="ECO:0000313" key="3">
    <source>
        <dbReference type="EMBL" id="TVY24033.1"/>
    </source>
</evidence>
<sequence>MSKLRILCLHGFTSNGSVHAHQVRHLTSSLSNDFDFLFPDGPEKVSLSSHMDPSKAAAKAWVDYVSANSSGAGHRAWWFARDPDPVTKSPGGFEGLEKSLKSIGELIQRTGPVHAIWGFSQGACFAGMLVALLGEKNREHPMRVHFPKEQGTPAAGIFFSGFKARFGQYDSIYAPGIEIPTMHVMGKKDTAVSMESSEGLVRVCQGAKVLKHLGGHDVPSSEGDREIIVNFLGEILRRNGKESL</sequence>
<accession>A0A8H8QWL4</accession>
<reference evidence="3 4" key="1">
    <citation type="submission" date="2018-05" db="EMBL/GenBank/DDBJ databases">
        <title>Genome sequencing and assembly of the regulated plant pathogen Lachnellula willkommii and related sister species for the development of diagnostic species identification markers.</title>
        <authorList>
            <person name="Giroux E."/>
            <person name="Bilodeau G."/>
        </authorList>
    </citation>
    <scope>NUCLEOTIDE SEQUENCE [LARGE SCALE GENOMIC DNA]</scope>
    <source>
        <strain evidence="3 4">CBS 185.66</strain>
    </source>
</reference>
<dbReference type="GeneID" id="41988639"/>
<dbReference type="AlphaFoldDB" id="A0A8H8QWL4"/>
<gene>
    <name evidence="3" type="ORF">LHYA1_G008441</name>
</gene>
<keyword evidence="1 3" id="KW-0378">Hydrolase</keyword>
<dbReference type="GO" id="GO:0016787">
    <property type="term" value="F:hydrolase activity"/>
    <property type="evidence" value="ECO:0007669"/>
    <property type="project" value="UniProtKB-KW"/>
</dbReference>
<dbReference type="PANTHER" id="PTHR48070:SF6">
    <property type="entry name" value="ESTERASE OVCA2"/>
    <property type="match status" value="1"/>
</dbReference>
<dbReference type="Gene3D" id="3.40.50.1820">
    <property type="entry name" value="alpha/beta hydrolase"/>
    <property type="match status" value="1"/>
</dbReference>
<dbReference type="Pfam" id="PF03959">
    <property type="entry name" value="FSH1"/>
    <property type="match status" value="1"/>
</dbReference>
<keyword evidence="4" id="KW-1185">Reference proteome</keyword>
<name>A0A8H8QWL4_9HELO</name>
<proteinExistence type="predicted"/>
<dbReference type="InterPro" id="IPR029058">
    <property type="entry name" value="AB_hydrolase_fold"/>
</dbReference>
<evidence type="ECO:0000259" key="2">
    <source>
        <dbReference type="Pfam" id="PF03959"/>
    </source>
</evidence>
<dbReference type="GO" id="GO:0005737">
    <property type="term" value="C:cytoplasm"/>
    <property type="evidence" value="ECO:0007669"/>
    <property type="project" value="TreeGrafter"/>
</dbReference>
<organism evidence="3 4">
    <name type="scientific">Lachnellula hyalina</name>
    <dbReference type="NCBI Taxonomy" id="1316788"/>
    <lineage>
        <taxon>Eukaryota</taxon>
        <taxon>Fungi</taxon>
        <taxon>Dikarya</taxon>
        <taxon>Ascomycota</taxon>
        <taxon>Pezizomycotina</taxon>
        <taxon>Leotiomycetes</taxon>
        <taxon>Helotiales</taxon>
        <taxon>Lachnaceae</taxon>
        <taxon>Lachnellula</taxon>
    </lineage>
</organism>
<dbReference type="Proteomes" id="UP000431533">
    <property type="component" value="Unassembled WGS sequence"/>
</dbReference>
<dbReference type="GO" id="GO:0005634">
    <property type="term" value="C:nucleus"/>
    <property type="evidence" value="ECO:0007669"/>
    <property type="project" value="TreeGrafter"/>
</dbReference>
<dbReference type="InterPro" id="IPR050593">
    <property type="entry name" value="LovG"/>
</dbReference>